<reference evidence="5 6" key="1">
    <citation type="submission" date="2019-03" db="EMBL/GenBank/DDBJ databases">
        <title>The genome sequence of Nitrosococcus wardiae strain D1FHST reveals the archetypal metabolic capacity of ammonia-oxidizing Gammaproteobacteria.</title>
        <authorList>
            <person name="Wang L."/>
            <person name="Lim C.K."/>
            <person name="Hanson T.E."/>
            <person name="Dang H."/>
            <person name="Klotz M.G."/>
        </authorList>
    </citation>
    <scope>NUCLEOTIDE SEQUENCE [LARGE SCALE GENOMIC DNA]</scope>
    <source>
        <strain evidence="5 6">D1FHS</strain>
    </source>
</reference>
<comment type="caution">
    <text evidence="3">Lacks conserved residue(s) required for the propagation of feature annotation.</text>
</comment>
<proteinExistence type="inferred from homology"/>
<evidence type="ECO:0000313" key="5">
    <source>
        <dbReference type="EMBL" id="QBQ55064.1"/>
    </source>
</evidence>
<dbReference type="GO" id="GO:0005829">
    <property type="term" value="C:cytosol"/>
    <property type="evidence" value="ECO:0007669"/>
    <property type="project" value="TreeGrafter"/>
</dbReference>
<dbReference type="InterPro" id="IPR010044">
    <property type="entry name" value="MTAP"/>
</dbReference>
<comment type="subunit">
    <text evidence="3">Homotrimer.</text>
</comment>
<dbReference type="InterPro" id="IPR000845">
    <property type="entry name" value="Nucleoside_phosphorylase_d"/>
</dbReference>
<dbReference type="Gene3D" id="3.40.50.1580">
    <property type="entry name" value="Nucleoside phosphorylase domain"/>
    <property type="match status" value="1"/>
</dbReference>
<dbReference type="Proteomes" id="UP000294325">
    <property type="component" value="Chromosome"/>
</dbReference>
<feature type="binding site" evidence="3">
    <location>
        <begin position="209"/>
        <end position="211"/>
    </location>
    <ligand>
        <name>substrate</name>
    </ligand>
</feature>
<gene>
    <name evidence="5" type="ORF">E3U44_11495</name>
</gene>
<dbReference type="SUPFAM" id="SSF53167">
    <property type="entry name" value="Purine and uridine phosphorylases"/>
    <property type="match status" value="1"/>
</dbReference>
<dbReference type="AlphaFoldDB" id="A0A4P7C0W8"/>
<comment type="pathway">
    <text evidence="3">Purine metabolism; purine nucleoside salvage.</text>
</comment>
<dbReference type="RefSeq" id="WP_134358332.1">
    <property type="nucleotide sequence ID" value="NZ_CP038033.1"/>
</dbReference>
<comment type="similarity">
    <text evidence="3">Belongs to the PNP/MTAP phosphorylase family. MTAP subfamily.</text>
</comment>
<dbReference type="CDD" id="cd09010">
    <property type="entry name" value="MTAP_SsMTAPII_like_MTIP"/>
    <property type="match status" value="1"/>
</dbReference>
<dbReference type="KEGG" id="nwr:E3U44_11495"/>
<feature type="site" description="Important for substrate specificity" evidence="3">
    <location>
        <position position="221"/>
    </location>
</feature>
<evidence type="ECO:0000256" key="3">
    <source>
        <dbReference type="HAMAP-Rule" id="MF_01963"/>
    </source>
</evidence>
<dbReference type="PANTHER" id="PTHR42679:SF2">
    <property type="entry name" value="S-METHYL-5'-THIOADENOSINE PHOSPHORYLASE"/>
    <property type="match status" value="1"/>
</dbReference>
<dbReference type="InterPro" id="IPR035994">
    <property type="entry name" value="Nucleoside_phosphorylase_sf"/>
</dbReference>
<sequence>MTDLAIIGGTGLTTLRALEVTRREVVHTPFGEPSCPLTYGQLCGKEVVFLPRHGPGHTIPPHKINYRANLWALHRTGVTRVLAVAAVGGISAHLGISELAIPDQIIDYTWGRAHTFFEEDLRQVTHVDFTYPYSAELRNLLLKAAAAAELKVVDRITYGATQGPRLETAAEIDRLERDGCHVVGMTGMPEAALARELELSYAAITVIVNRAAGRSEGLIDMASLEQNLKIGMEKVRRLLEHLIPLA</sequence>
<dbReference type="HAMAP" id="MF_01963">
    <property type="entry name" value="MTAP"/>
    <property type="match status" value="1"/>
</dbReference>
<evidence type="ECO:0000256" key="1">
    <source>
        <dbReference type="ARBA" id="ARBA00022676"/>
    </source>
</evidence>
<evidence type="ECO:0000256" key="2">
    <source>
        <dbReference type="ARBA" id="ARBA00022679"/>
    </source>
</evidence>
<evidence type="ECO:0000313" key="6">
    <source>
        <dbReference type="Proteomes" id="UP000294325"/>
    </source>
</evidence>
<dbReference type="PANTHER" id="PTHR42679">
    <property type="entry name" value="S-METHYL-5'-THIOADENOSINE PHOSPHORYLASE"/>
    <property type="match status" value="1"/>
</dbReference>
<dbReference type="OrthoDB" id="1523230at2"/>
<dbReference type="Pfam" id="PF01048">
    <property type="entry name" value="PNP_UDP_1"/>
    <property type="match status" value="1"/>
</dbReference>
<feature type="domain" description="Nucleoside phosphorylase" evidence="4">
    <location>
        <begin position="4"/>
        <end position="243"/>
    </location>
</feature>
<dbReference type="GO" id="GO:0019509">
    <property type="term" value="P:L-methionine salvage from methylthioadenosine"/>
    <property type="evidence" value="ECO:0007669"/>
    <property type="project" value="TreeGrafter"/>
</dbReference>
<dbReference type="GO" id="GO:0006166">
    <property type="term" value="P:purine ribonucleoside salvage"/>
    <property type="evidence" value="ECO:0007669"/>
    <property type="project" value="UniProtKB-UniRule"/>
</dbReference>
<keyword evidence="1 3" id="KW-0328">Glycosyltransferase</keyword>
<feature type="binding site" evidence="3">
    <location>
        <position position="185"/>
    </location>
    <ligand>
        <name>substrate</name>
    </ligand>
</feature>
<dbReference type="EMBL" id="CP038033">
    <property type="protein sequence ID" value="QBQ55064.1"/>
    <property type="molecule type" value="Genomic_DNA"/>
</dbReference>
<dbReference type="UniPathway" id="UPA00606"/>
<evidence type="ECO:0000259" key="4">
    <source>
        <dbReference type="Pfam" id="PF01048"/>
    </source>
</evidence>
<dbReference type="EC" id="2.4.2.44" evidence="3"/>
<feature type="site" description="Important for substrate specificity" evidence="3">
    <location>
        <position position="167"/>
    </location>
</feature>
<feature type="binding site" evidence="3">
    <location>
        <position position="10"/>
    </location>
    <ligand>
        <name>phosphate</name>
        <dbReference type="ChEBI" id="CHEBI:43474"/>
    </ligand>
</feature>
<feature type="binding site" evidence="3">
    <location>
        <begin position="52"/>
        <end position="53"/>
    </location>
    <ligand>
        <name>phosphate</name>
        <dbReference type="ChEBI" id="CHEBI:43474"/>
    </ligand>
</feature>
<comment type="miscellaneous">
    <text evidence="3">Although this enzyme belongs to the family of MTA phosphorylases based on sequence homology, it has been shown that conserved amino acid substitutions in the substrate binding pocket convert the substrate specificity of this enzyme from 6-aminopurines to 6-oxopurines.</text>
</comment>
<organism evidence="5 6">
    <name type="scientific">Nitrosococcus wardiae</name>
    <dbReference type="NCBI Taxonomy" id="1814290"/>
    <lineage>
        <taxon>Bacteria</taxon>
        <taxon>Pseudomonadati</taxon>
        <taxon>Pseudomonadota</taxon>
        <taxon>Gammaproteobacteria</taxon>
        <taxon>Chromatiales</taxon>
        <taxon>Chromatiaceae</taxon>
        <taxon>Nitrosococcus</taxon>
    </lineage>
</organism>
<name>A0A4P7C0W8_9GAMM</name>
<dbReference type="GO" id="GO:0017061">
    <property type="term" value="F:S-methyl-5-thioadenosine phosphorylase activity"/>
    <property type="evidence" value="ECO:0007669"/>
    <property type="project" value="InterPro"/>
</dbReference>
<accession>A0A4P7C0W8</accession>
<comment type="catalytic activity">
    <reaction evidence="3">
        <text>S-methyl-5'-thioinosine + phosphate = 5-(methylsulfanyl)-alpha-D-ribose 1-phosphate + hypoxanthine</text>
        <dbReference type="Rhea" id="RHEA:30643"/>
        <dbReference type="ChEBI" id="CHEBI:17368"/>
        <dbReference type="ChEBI" id="CHEBI:43474"/>
        <dbReference type="ChEBI" id="CHEBI:48595"/>
        <dbReference type="ChEBI" id="CHEBI:58533"/>
        <dbReference type="EC" id="2.4.2.44"/>
    </reaction>
</comment>
<protein>
    <recommendedName>
        <fullName evidence="3">Probable S-methyl-5'-thioinosine phosphorylase</fullName>
        <ecNumber evidence="3">2.4.2.44</ecNumber>
    </recommendedName>
    <alternativeName>
        <fullName evidence="3">5'-methylthioinosine phosphorylase</fullName>
        <shortName evidence="3">MTI phosphorylase</shortName>
        <shortName evidence="3">MTIP</shortName>
    </alternativeName>
</protein>
<feature type="binding site" evidence="3">
    <location>
        <position position="186"/>
    </location>
    <ligand>
        <name>phosphate</name>
        <dbReference type="ChEBI" id="CHEBI:43474"/>
    </ligand>
</feature>
<comment type="function">
    <text evidence="3">Catalyzes the reversible phosphorylation of S-methyl-5'-thioinosine (MTI) to hypoxanthine and 5-methylthioribose-1-phosphate. Involved in the breakdown of S-methyl-5'-thioadenosine (MTA), a major by-product of polyamine biosynthesis. Catabolism of (MTA) occurs via deamination to MTI and phosphorolysis to hypoxanthine.</text>
</comment>
<keyword evidence="3" id="KW-0660">Purine salvage</keyword>
<keyword evidence="6" id="KW-1185">Reference proteome</keyword>
<keyword evidence="2 3" id="KW-0808">Transferase</keyword>
<dbReference type="NCBIfam" id="NF006599">
    <property type="entry name" value="PRK09136.1"/>
    <property type="match status" value="1"/>
</dbReference>